<dbReference type="Pfam" id="PF18144">
    <property type="entry name" value="SMODS"/>
    <property type="match status" value="1"/>
</dbReference>
<dbReference type="Proteomes" id="UP000505077">
    <property type="component" value="Unassembled WGS sequence"/>
</dbReference>
<reference evidence="2 3" key="1">
    <citation type="journal article" date="2020" name="ISME J.">
        <title>Parallel Reductive Genome Evolution in Desulfovibrio Ectosymbionts Independently Acquired by Trichonympha Protists in the Termite Gut.</title>
        <authorList>
            <person name="Takeuchi M."/>
            <person name="Kuwahara H."/>
            <person name="Murakami T."/>
            <person name="Takahashi K."/>
            <person name="Kajitani R."/>
            <person name="Toyoda A."/>
            <person name="Itoh T."/>
            <person name="Ohkuma M."/>
            <person name="Hongoh Y."/>
        </authorList>
    </citation>
    <scope>NUCLEOTIDE SEQUENCE [LARGE SCALE GENOMIC DNA]</scope>
    <source>
        <strain evidence="2">ZnDsv-02</strain>
    </source>
</reference>
<keyword evidence="1" id="KW-0051">Antiviral defense</keyword>
<dbReference type="SUPFAM" id="SSF81301">
    <property type="entry name" value="Nucleotidyltransferase"/>
    <property type="match status" value="1"/>
</dbReference>
<keyword evidence="2" id="KW-0808">Transferase</keyword>
<protein>
    <submittedName>
        <fullName evidence="2">Nucleotidyltransferase</fullName>
    </submittedName>
</protein>
<evidence type="ECO:0000313" key="2">
    <source>
        <dbReference type="EMBL" id="GFH63130.1"/>
    </source>
</evidence>
<evidence type="ECO:0000256" key="1">
    <source>
        <dbReference type="ARBA" id="ARBA00023118"/>
    </source>
</evidence>
<dbReference type="Gene3D" id="3.30.460.10">
    <property type="entry name" value="Beta Polymerase, domain 2"/>
    <property type="match status" value="1"/>
</dbReference>
<dbReference type="AlphaFoldDB" id="A0A6L2R6E8"/>
<dbReference type="EMBL" id="BLLL01000009">
    <property type="protein sequence ID" value="GFH63130.1"/>
    <property type="molecule type" value="Genomic_DNA"/>
</dbReference>
<gene>
    <name evidence="2" type="ORF">ZNDK_0901</name>
</gene>
<dbReference type="GO" id="GO:0051607">
    <property type="term" value="P:defense response to virus"/>
    <property type="evidence" value="ECO:0007669"/>
    <property type="project" value="UniProtKB-KW"/>
</dbReference>
<name>A0A6L2R6E8_9BACT</name>
<dbReference type="GO" id="GO:0016779">
    <property type="term" value="F:nucleotidyltransferase activity"/>
    <property type="evidence" value="ECO:0007669"/>
    <property type="project" value="InterPro"/>
</dbReference>
<comment type="caution">
    <text evidence="2">The sequence shown here is derived from an EMBL/GenBank/DDBJ whole genome shotgun (WGS) entry which is preliminary data.</text>
</comment>
<dbReference type="InterPro" id="IPR006116">
    <property type="entry name" value="NT_2-5OAS_ClassI-CCAase"/>
</dbReference>
<organism evidence="2 3">
    <name type="scientific">Candidatus Desulfovibrio kirbyi</name>
    <dbReference type="NCBI Taxonomy" id="2696086"/>
    <lineage>
        <taxon>Bacteria</taxon>
        <taxon>Pseudomonadati</taxon>
        <taxon>Thermodesulfobacteriota</taxon>
        <taxon>Desulfovibrionia</taxon>
        <taxon>Desulfovibrionales</taxon>
        <taxon>Desulfovibrionaceae</taxon>
        <taxon>Desulfovibrio</taxon>
    </lineage>
</organism>
<sequence length="258" mass="29650">MSVLTYLTSIAGNAILSSNEISSIDTSINTLKSRINLSFINGTIKNQILFGSSTRGTILPRTMDENSDIDYMVVFKDDSYMPQTYLGWLKRFIEHYYSRSEIYQSSPSVVLELNHIKFDIVPAIITSSGELQIPDKSNGWMTTNPNDFNTTLESANVANHSLIKPTIRLMKYWNAQSNYPFNSFELEKIICAMSFLFQNNQKDYLFNAIENFNAPFWNNPQWVLDEIARAQKIVSNVRCYEKNMPAQAESEIKKLFRL</sequence>
<dbReference type="InterPro" id="IPR043519">
    <property type="entry name" value="NT_sf"/>
</dbReference>
<dbReference type="CDD" id="cd05400">
    <property type="entry name" value="NT_2-5OAS_ClassI-CCAase"/>
    <property type="match status" value="1"/>
</dbReference>
<evidence type="ECO:0000313" key="3">
    <source>
        <dbReference type="Proteomes" id="UP000505077"/>
    </source>
</evidence>
<accession>A0A6L2R6E8</accession>
<proteinExistence type="predicted"/>